<sequence>MSRKSRHGNAALGPQTEKLYFHIPDTVPKDADGLDNVDAFFAAAQVVRAPSTPAAFRAKAGLPKPTAVLPLADGTNRDLDVDVTATESPCRVRLGQTPTGISSLLSPSQVFGSYDGDAFSPAPSTFYAASVGPQSVKRELQTPARDLPVEAEVYTPTPATSKRPRNSPPLQCPAEPMLITQPGAELRPPVEATPESPLRFDDGASPDTPTPSCLSPILPVLSPPSAVPTLPCMEPVLEAEPKPLTSQPAARKPEAPVAPAAAPLPLPPAARRLNPRHTDFSLPGQKTALEKDLKRCNGHRMSLALTKPRAPITKANIFGLRKSLAPGRAVAGPSTSSEASRRPNVTTSVPTARASTTSHGKVAVATRSGPIVSSEITPPVGADPHPNAIATQLIMDIEEQDEAEPEMDPRFSDPPDPSPTIPTDPAPTTLSELPPDGPMYLETEVSLPPLSPSSPTASPPIHPVSTSRFEYASFYDGYSDLAGTIGTGMITSGDLKDIYVGLVASPTLCSGTMDVGPNSQSGPHRLTATTLLFYVVEGEGEVKIDKIRFSFKPGAQFQVPCGTRYCIYNRASVKLRMSAVCIRE</sequence>
<evidence type="ECO:0000313" key="3">
    <source>
        <dbReference type="EMBL" id="KAJ1929950.1"/>
    </source>
</evidence>
<proteinExistence type="predicted"/>
<gene>
    <name evidence="3" type="ORF">IWQ60_000754</name>
</gene>
<feature type="region of interest" description="Disordered" evidence="1">
    <location>
        <begin position="155"/>
        <end position="209"/>
    </location>
</feature>
<keyword evidence="4" id="KW-1185">Reference proteome</keyword>
<feature type="compositionally biased region" description="Pro residues" evidence="1">
    <location>
        <begin position="414"/>
        <end position="425"/>
    </location>
</feature>
<evidence type="ECO:0000256" key="1">
    <source>
        <dbReference type="SAM" id="MobiDB-lite"/>
    </source>
</evidence>
<feature type="region of interest" description="Disordered" evidence="1">
    <location>
        <begin position="242"/>
        <end position="283"/>
    </location>
</feature>
<reference evidence="3" key="1">
    <citation type="submission" date="2022-07" db="EMBL/GenBank/DDBJ databases">
        <title>Phylogenomic reconstructions and comparative analyses of Kickxellomycotina fungi.</title>
        <authorList>
            <person name="Reynolds N.K."/>
            <person name="Stajich J.E."/>
            <person name="Barry K."/>
            <person name="Grigoriev I.V."/>
            <person name="Crous P."/>
            <person name="Smith M.E."/>
        </authorList>
    </citation>
    <scope>NUCLEOTIDE SEQUENCE</scope>
    <source>
        <strain evidence="3">RSA 861</strain>
    </source>
</reference>
<dbReference type="Pfam" id="PF11699">
    <property type="entry name" value="CENP-C_C"/>
    <property type="match status" value="1"/>
</dbReference>
<evidence type="ECO:0000259" key="2">
    <source>
        <dbReference type="Pfam" id="PF11699"/>
    </source>
</evidence>
<dbReference type="EMBL" id="JANBPT010000020">
    <property type="protein sequence ID" value="KAJ1929950.1"/>
    <property type="molecule type" value="Genomic_DNA"/>
</dbReference>
<feature type="region of interest" description="Disordered" evidence="1">
    <location>
        <begin position="401"/>
        <end position="438"/>
    </location>
</feature>
<feature type="domain" description="Mif2/CENP-C cupin" evidence="2">
    <location>
        <begin position="504"/>
        <end position="572"/>
    </location>
</feature>
<dbReference type="Proteomes" id="UP001150569">
    <property type="component" value="Unassembled WGS sequence"/>
</dbReference>
<feature type="region of interest" description="Disordered" evidence="1">
    <location>
        <begin position="326"/>
        <end position="365"/>
    </location>
</feature>
<protein>
    <recommendedName>
        <fullName evidence="2">Mif2/CENP-C cupin domain-containing protein</fullName>
    </recommendedName>
</protein>
<dbReference type="AlphaFoldDB" id="A0A9W8AM85"/>
<name>A0A9W8AM85_9FUNG</name>
<organism evidence="3 4">
    <name type="scientific">Tieghemiomyces parasiticus</name>
    <dbReference type="NCBI Taxonomy" id="78921"/>
    <lineage>
        <taxon>Eukaryota</taxon>
        <taxon>Fungi</taxon>
        <taxon>Fungi incertae sedis</taxon>
        <taxon>Zoopagomycota</taxon>
        <taxon>Kickxellomycotina</taxon>
        <taxon>Dimargaritomycetes</taxon>
        <taxon>Dimargaritales</taxon>
        <taxon>Dimargaritaceae</taxon>
        <taxon>Tieghemiomyces</taxon>
    </lineage>
</organism>
<accession>A0A9W8AM85</accession>
<dbReference type="InterPro" id="IPR011051">
    <property type="entry name" value="RmlC_Cupin_sf"/>
</dbReference>
<dbReference type="SUPFAM" id="SSF51182">
    <property type="entry name" value="RmlC-like cupins"/>
    <property type="match status" value="1"/>
</dbReference>
<comment type="caution">
    <text evidence="3">The sequence shown here is derived from an EMBL/GenBank/DDBJ whole genome shotgun (WGS) entry which is preliminary data.</text>
</comment>
<evidence type="ECO:0000313" key="4">
    <source>
        <dbReference type="Proteomes" id="UP001150569"/>
    </source>
</evidence>
<dbReference type="Gene3D" id="2.60.120.10">
    <property type="entry name" value="Jelly Rolls"/>
    <property type="match status" value="1"/>
</dbReference>
<dbReference type="InterPro" id="IPR025974">
    <property type="entry name" value="Mif2/CENP-C_cupin"/>
</dbReference>
<feature type="compositionally biased region" description="Polar residues" evidence="1">
    <location>
        <begin position="333"/>
        <end position="359"/>
    </location>
</feature>
<dbReference type="InterPro" id="IPR014710">
    <property type="entry name" value="RmlC-like_jellyroll"/>
</dbReference>